<keyword evidence="2" id="KW-1185">Reference proteome</keyword>
<sequence length="54" mass="5784">MTRPIQYSIVLFALTLVFVGCGGSGEPATTGDQDEITKWVEENPAPAEVDPDSM</sequence>
<evidence type="ECO:0000313" key="2">
    <source>
        <dbReference type="Proteomes" id="UP000319908"/>
    </source>
</evidence>
<gene>
    <name evidence="1" type="ORF">Poly21_33710</name>
</gene>
<dbReference type="EMBL" id="SJPU01000002">
    <property type="protein sequence ID" value="TWU16166.1"/>
    <property type="molecule type" value="Genomic_DNA"/>
</dbReference>
<dbReference type="PROSITE" id="PS51257">
    <property type="entry name" value="PROKAR_LIPOPROTEIN"/>
    <property type="match status" value="1"/>
</dbReference>
<comment type="caution">
    <text evidence="1">The sequence shown here is derived from an EMBL/GenBank/DDBJ whole genome shotgun (WGS) entry which is preliminary data.</text>
</comment>
<dbReference type="RefSeq" id="WP_302119114.1">
    <property type="nucleotide sequence ID" value="NZ_SJPU01000002.1"/>
</dbReference>
<organism evidence="1 2">
    <name type="scientific">Allorhodopirellula heiligendammensis</name>
    <dbReference type="NCBI Taxonomy" id="2714739"/>
    <lineage>
        <taxon>Bacteria</taxon>
        <taxon>Pseudomonadati</taxon>
        <taxon>Planctomycetota</taxon>
        <taxon>Planctomycetia</taxon>
        <taxon>Pirellulales</taxon>
        <taxon>Pirellulaceae</taxon>
        <taxon>Allorhodopirellula</taxon>
    </lineage>
</organism>
<reference evidence="1 2" key="1">
    <citation type="journal article" date="2020" name="Antonie Van Leeuwenhoek">
        <title>Rhodopirellula heiligendammensis sp. nov., Rhodopirellula pilleata sp. nov., and Rhodopirellula solitaria sp. nov. isolated from natural or artificial marine surfaces in Northern Germany and California, USA, and emended description of the genus Rhodopirellula.</title>
        <authorList>
            <person name="Kallscheuer N."/>
            <person name="Wiegand S."/>
            <person name="Jogler M."/>
            <person name="Boedeker C."/>
            <person name="Peeters S.H."/>
            <person name="Rast P."/>
            <person name="Heuer A."/>
            <person name="Jetten M.S.M."/>
            <person name="Rohde M."/>
            <person name="Jogler C."/>
        </authorList>
    </citation>
    <scope>NUCLEOTIDE SEQUENCE [LARGE SCALE GENOMIC DNA]</scope>
    <source>
        <strain evidence="1 2">Poly21</strain>
    </source>
</reference>
<protein>
    <submittedName>
        <fullName evidence="1">Uncharacterized protein</fullName>
    </submittedName>
</protein>
<accession>A0A5C6BY41</accession>
<name>A0A5C6BY41_9BACT</name>
<proteinExistence type="predicted"/>
<dbReference type="Proteomes" id="UP000319908">
    <property type="component" value="Unassembled WGS sequence"/>
</dbReference>
<dbReference type="AlphaFoldDB" id="A0A5C6BY41"/>
<evidence type="ECO:0000313" key="1">
    <source>
        <dbReference type="EMBL" id="TWU16166.1"/>
    </source>
</evidence>